<name>A0ABT7DUS0_9NEIS</name>
<gene>
    <name evidence="2" type="ORF">PZA18_07090</name>
</gene>
<feature type="compositionally biased region" description="Basic and acidic residues" evidence="1">
    <location>
        <begin position="39"/>
        <end position="58"/>
    </location>
</feature>
<organism evidence="2 3">
    <name type="scientific">Parachitinimonas caeni</name>
    <dbReference type="NCBI Taxonomy" id="3031301"/>
    <lineage>
        <taxon>Bacteria</taxon>
        <taxon>Pseudomonadati</taxon>
        <taxon>Pseudomonadota</taxon>
        <taxon>Betaproteobacteria</taxon>
        <taxon>Neisseriales</taxon>
        <taxon>Chitinibacteraceae</taxon>
        <taxon>Parachitinimonas</taxon>
    </lineage>
</organism>
<dbReference type="RefSeq" id="WP_284100116.1">
    <property type="nucleotide sequence ID" value="NZ_JARRAF010000006.1"/>
</dbReference>
<proteinExistence type="predicted"/>
<protein>
    <recommendedName>
        <fullName evidence="4">VCBS repeat-containing protein</fullName>
    </recommendedName>
</protein>
<evidence type="ECO:0000313" key="3">
    <source>
        <dbReference type="Proteomes" id="UP001172778"/>
    </source>
</evidence>
<evidence type="ECO:0000313" key="2">
    <source>
        <dbReference type="EMBL" id="MDK2123811.1"/>
    </source>
</evidence>
<evidence type="ECO:0008006" key="4">
    <source>
        <dbReference type="Google" id="ProtNLM"/>
    </source>
</evidence>
<feature type="region of interest" description="Disordered" evidence="1">
    <location>
        <begin position="28"/>
        <end position="58"/>
    </location>
</feature>
<evidence type="ECO:0000256" key="1">
    <source>
        <dbReference type="SAM" id="MobiDB-lite"/>
    </source>
</evidence>
<dbReference type="EMBL" id="JARRAF010000006">
    <property type="protein sequence ID" value="MDK2123811.1"/>
    <property type="molecule type" value="Genomic_DNA"/>
</dbReference>
<accession>A0ABT7DUS0</accession>
<reference evidence="2" key="1">
    <citation type="submission" date="2023-03" db="EMBL/GenBank/DDBJ databases">
        <title>Chitinimonas shenzhenensis gen. nov., sp. nov., a novel member of family Burkholderiaceae isolated from activated sludge collected in Shen Zhen, China.</title>
        <authorList>
            <person name="Wang X."/>
        </authorList>
    </citation>
    <scope>NUCLEOTIDE SEQUENCE</scope>
    <source>
        <strain evidence="2">DQS-5</strain>
    </source>
</reference>
<keyword evidence="3" id="KW-1185">Reference proteome</keyword>
<dbReference type="PANTHER" id="PTHR39431:SF1">
    <property type="entry name" value="FRPA_C-RELATED PROTEIN"/>
    <property type="match status" value="1"/>
</dbReference>
<dbReference type="PANTHER" id="PTHR39431">
    <property type="entry name" value="FRPA/C-RELATED PROTEIN"/>
    <property type="match status" value="1"/>
</dbReference>
<dbReference type="Proteomes" id="UP001172778">
    <property type="component" value="Unassembled WGS sequence"/>
</dbReference>
<sequence length="336" mass="37264">MIIDQSKLALSSQHSAHQAEFQRAIAMPRPTPVLPAPSFEDRVTLSGRRPPEVSDTRKTEAIDSDDLMDSDPRSMLIKTLIESLTGEKISIAKIDLTTETNYERETVMAEAMSSQSPQSLTYMRHYEESESLSFAAQGKVVTTDGREIEFKAALQMQRVYREDTLVTVGPQPTPTRKDPLVVNLDGKGVGLSGKVFHFDLDADGSTEALPTLLRGSGFLALDLDKNGKIDNGQELFGAKSGNGFQDLAQYDDDKNGWIDEQDSIWGRLRIWIKHPDEDKLLSLKEANIGALNLANSEGNYSLRDDKNKENGMLRRNGIYLSEDGKAGFLQQVDLNV</sequence>
<comment type="caution">
    <text evidence="2">The sequence shown here is derived from an EMBL/GenBank/DDBJ whole genome shotgun (WGS) entry which is preliminary data.</text>
</comment>